<feature type="region of interest" description="Disordered" evidence="1">
    <location>
        <begin position="1"/>
        <end position="21"/>
    </location>
</feature>
<feature type="non-terminal residue" evidence="2">
    <location>
        <position position="1"/>
    </location>
</feature>
<proteinExistence type="predicted"/>
<evidence type="ECO:0000313" key="2">
    <source>
        <dbReference type="EMBL" id="SVC46237.1"/>
    </source>
</evidence>
<feature type="non-terminal residue" evidence="2">
    <location>
        <position position="63"/>
    </location>
</feature>
<evidence type="ECO:0000256" key="1">
    <source>
        <dbReference type="SAM" id="MobiDB-lite"/>
    </source>
</evidence>
<reference evidence="2" key="1">
    <citation type="submission" date="2018-05" db="EMBL/GenBank/DDBJ databases">
        <authorList>
            <person name="Lanie J.A."/>
            <person name="Ng W.-L."/>
            <person name="Kazmierczak K.M."/>
            <person name="Andrzejewski T.M."/>
            <person name="Davidsen T.M."/>
            <person name="Wayne K.J."/>
            <person name="Tettelin H."/>
            <person name="Glass J.I."/>
            <person name="Rusch D."/>
            <person name="Podicherti R."/>
            <person name="Tsui H.-C.T."/>
            <person name="Winkler M.E."/>
        </authorList>
    </citation>
    <scope>NUCLEOTIDE SEQUENCE</scope>
</reference>
<accession>A0A382MER7</accession>
<sequence length="63" mass="7344">RSRLRLANSSAPTISTSSRPCSRKLIPRTCKSVGSTKPNWRRLKGTWKPWSPTWRTRIRRGKH</sequence>
<organism evidence="2">
    <name type="scientific">marine metagenome</name>
    <dbReference type="NCBI Taxonomy" id="408172"/>
    <lineage>
        <taxon>unclassified sequences</taxon>
        <taxon>metagenomes</taxon>
        <taxon>ecological metagenomes</taxon>
    </lineage>
</organism>
<protein>
    <submittedName>
        <fullName evidence="2">Uncharacterized protein</fullName>
    </submittedName>
</protein>
<dbReference type="AlphaFoldDB" id="A0A382MER7"/>
<dbReference type="EMBL" id="UINC01092556">
    <property type="protein sequence ID" value="SVC46237.1"/>
    <property type="molecule type" value="Genomic_DNA"/>
</dbReference>
<gene>
    <name evidence="2" type="ORF">METZ01_LOCUS299091</name>
</gene>
<feature type="compositionally biased region" description="Polar residues" evidence="1">
    <location>
        <begin position="7"/>
        <end position="20"/>
    </location>
</feature>
<name>A0A382MER7_9ZZZZ</name>